<dbReference type="CDD" id="cd00502">
    <property type="entry name" value="DHQase_I"/>
    <property type="match status" value="1"/>
</dbReference>
<dbReference type="SUPFAM" id="SSF51569">
    <property type="entry name" value="Aldolase"/>
    <property type="match status" value="1"/>
</dbReference>
<dbReference type="HAMAP" id="MF_00214">
    <property type="entry name" value="AroD"/>
    <property type="match status" value="1"/>
</dbReference>
<comment type="subunit">
    <text evidence="5">Homodimer.</text>
</comment>
<feature type="region of interest" description="Disordered" evidence="6">
    <location>
        <begin position="1"/>
        <end position="20"/>
    </location>
</feature>
<dbReference type="GO" id="GO:0003855">
    <property type="term" value="F:3-dehydroquinate dehydratase activity"/>
    <property type="evidence" value="ECO:0007669"/>
    <property type="project" value="UniProtKB-UniRule"/>
</dbReference>
<dbReference type="FunFam" id="3.20.20.70:FF:000047">
    <property type="entry name" value="3-dehydroquinate dehydratase"/>
    <property type="match status" value="1"/>
</dbReference>
<comment type="function">
    <text evidence="5">Involved in the third step of the chorismate pathway, which leads to the biosynthesis of aromatic amino acids. Catalyzes the cis-dehydration of 3-dehydroquinate (DHQ) and introduces the first double bond of the aromatic ring to yield 3-dehydroshikimate.</text>
</comment>
<feature type="active site" description="Schiff-base intermediate with substrate" evidence="5">
    <location>
        <position position="264"/>
    </location>
</feature>
<keyword evidence="8" id="KW-1185">Reference proteome</keyword>
<feature type="binding site" evidence="5">
    <location>
        <position position="329"/>
    </location>
    <ligand>
        <name>3-dehydroquinate</name>
        <dbReference type="ChEBI" id="CHEBI:32364"/>
    </ligand>
</feature>
<evidence type="ECO:0000313" key="8">
    <source>
        <dbReference type="Proteomes" id="UP000013015"/>
    </source>
</evidence>
<dbReference type="UniPathway" id="UPA00053">
    <property type="reaction ID" value="UER00086"/>
</dbReference>
<dbReference type="STRING" id="888050.HMPREF9004_0217"/>
<dbReference type="GO" id="GO:0046279">
    <property type="term" value="P:3,4-dihydroxybenzoate biosynthetic process"/>
    <property type="evidence" value="ECO:0007669"/>
    <property type="project" value="TreeGrafter"/>
</dbReference>
<evidence type="ECO:0000256" key="4">
    <source>
        <dbReference type="ARBA" id="ARBA00023270"/>
    </source>
</evidence>
<feature type="binding site" evidence="5">
    <location>
        <position position="306"/>
    </location>
    <ligand>
        <name>3-dehydroquinate</name>
        <dbReference type="ChEBI" id="CHEBI:32364"/>
    </ligand>
</feature>
<dbReference type="InterPro" id="IPR001381">
    <property type="entry name" value="DHquinase_I"/>
</dbReference>
<feature type="binding site" evidence="5">
    <location>
        <position position="180"/>
    </location>
    <ligand>
        <name>3-dehydroquinate</name>
        <dbReference type="ChEBI" id="CHEBI:32364"/>
    </ligand>
</feature>
<dbReference type="HOGENOM" id="CLU_064444_0_1_11"/>
<evidence type="ECO:0000256" key="2">
    <source>
        <dbReference type="ARBA" id="ARBA00023141"/>
    </source>
</evidence>
<dbReference type="eggNOG" id="COG0710">
    <property type="taxonomic scope" value="Bacteria"/>
</dbReference>
<dbReference type="PATRIC" id="fig|888050.3.peg.213"/>
<keyword evidence="2 5" id="KW-0057">Aromatic amino acid biosynthesis</keyword>
<dbReference type="AlphaFoldDB" id="N6XCV1"/>
<evidence type="ECO:0000256" key="5">
    <source>
        <dbReference type="HAMAP-Rule" id="MF_00214"/>
    </source>
</evidence>
<feature type="active site" description="Proton donor/acceptor" evidence="5">
    <location>
        <position position="237"/>
    </location>
</feature>
<dbReference type="Gene3D" id="3.20.20.70">
    <property type="entry name" value="Aldolase class I"/>
    <property type="match status" value="1"/>
</dbReference>
<dbReference type="Pfam" id="PF01487">
    <property type="entry name" value="DHquinase_I"/>
    <property type="match status" value="1"/>
</dbReference>
<feature type="binding site" evidence="5">
    <location>
        <begin position="140"/>
        <end position="142"/>
    </location>
    <ligand>
        <name>3-dehydroquinate</name>
        <dbReference type="ChEBI" id="CHEBI:32364"/>
    </ligand>
</feature>
<organism evidence="7 8">
    <name type="scientific">Schaalia cardiffensis F0333</name>
    <dbReference type="NCBI Taxonomy" id="888050"/>
    <lineage>
        <taxon>Bacteria</taxon>
        <taxon>Bacillati</taxon>
        <taxon>Actinomycetota</taxon>
        <taxon>Actinomycetes</taxon>
        <taxon>Actinomycetales</taxon>
        <taxon>Actinomycetaceae</taxon>
        <taxon>Schaalia</taxon>
    </lineage>
</organism>
<reference evidence="7 8" key="1">
    <citation type="submission" date="2013-03" db="EMBL/GenBank/DDBJ databases">
        <title>Reference genome for the Human Microbiome Project.</title>
        <authorList>
            <person name="Aqrawi P."/>
            <person name="Ayvaz T."/>
            <person name="Bess C."/>
            <person name="Blankenburg K."/>
            <person name="Coyle M."/>
            <person name="Deng J."/>
            <person name="Forbes L."/>
            <person name="Fowler G."/>
            <person name="Francisco L."/>
            <person name="Fu Q."/>
            <person name="Gibbs R."/>
            <person name="Gross S."/>
            <person name="Gubbala S."/>
            <person name="Hale W."/>
            <person name="Hemphill L."/>
            <person name="Highlander S."/>
            <person name="Hirani K."/>
            <person name="Jackson L."/>
            <person name="Jakkamsetti A."/>
            <person name="Javaid M."/>
            <person name="Jayaseelan J.C."/>
            <person name="Jiang H."/>
            <person name="Joshi V."/>
            <person name="Korchina V."/>
            <person name="Kovar C."/>
            <person name="Lara F."/>
            <person name="Lee S."/>
            <person name="Liu Y."/>
            <person name="Mata R."/>
            <person name="Mathew T."/>
            <person name="Munidasa M."/>
            <person name="Muzny D."/>
            <person name="Nazareth L."/>
            <person name="Ngo R."/>
            <person name="Nguyen L."/>
            <person name="Nguyen N."/>
            <person name="Okwuonu G."/>
            <person name="Ongeri F."/>
            <person name="Palculict T."/>
            <person name="Patil S."/>
            <person name="Petrosino J."/>
            <person name="Pham C."/>
            <person name="Pham P."/>
            <person name="Pu L.-L."/>
            <person name="Qin X."/>
            <person name="Qu J."/>
            <person name="Reid J."/>
            <person name="Ross M."/>
            <person name="Ruth R."/>
            <person name="Saada N."/>
            <person name="San Lucas F."/>
            <person name="Santibanez J."/>
            <person name="Shang Y."/>
            <person name="Simmons D."/>
            <person name="Song X.-Z."/>
            <person name="Tang L.-Y."/>
            <person name="Thornton R."/>
            <person name="Warren J."/>
            <person name="Weissenberger G."/>
            <person name="Wilczek-Boney K."/>
            <person name="Worley K."/>
            <person name="Youmans B."/>
            <person name="Zhang J."/>
            <person name="Zhang L."/>
            <person name="Zhao Z."/>
            <person name="Zhou C."/>
            <person name="Zhu D."/>
            <person name="Zhu Y."/>
        </authorList>
    </citation>
    <scope>NUCLEOTIDE SEQUENCE [LARGE SCALE GENOMIC DNA]</scope>
    <source>
        <strain evidence="7 8">F0333</strain>
    </source>
</reference>
<comment type="catalytic activity">
    <reaction evidence="1 5">
        <text>3-dehydroquinate = 3-dehydroshikimate + H2O</text>
        <dbReference type="Rhea" id="RHEA:21096"/>
        <dbReference type="ChEBI" id="CHEBI:15377"/>
        <dbReference type="ChEBI" id="CHEBI:16630"/>
        <dbReference type="ChEBI" id="CHEBI:32364"/>
        <dbReference type="EC" id="4.2.1.10"/>
    </reaction>
</comment>
<feature type="binding site" evidence="5">
    <location>
        <position position="325"/>
    </location>
    <ligand>
        <name>3-dehydroquinate</name>
        <dbReference type="ChEBI" id="CHEBI:32364"/>
    </ligand>
</feature>
<keyword evidence="4 5" id="KW-0704">Schiff base</keyword>
<dbReference type="EC" id="4.2.1.10" evidence="5"/>
<dbReference type="GO" id="GO:0009423">
    <property type="term" value="P:chorismate biosynthetic process"/>
    <property type="evidence" value="ECO:0007669"/>
    <property type="project" value="UniProtKB-UniRule"/>
</dbReference>
<evidence type="ECO:0000313" key="7">
    <source>
        <dbReference type="EMBL" id="ENO19073.1"/>
    </source>
</evidence>
<keyword evidence="5" id="KW-0028">Amino-acid biosynthesis</keyword>
<comment type="pathway">
    <text evidence="5">Metabolic intermediate biosynthesis; chorismate biosynthesis; chorismate from D-erythrose 4-phosphate and phosphoenolpyruvate: step 3/7.</text>
</comment>
<comment type="caution">
    <text evidence="7">The sequence shown here is derived from an EMBL/GenBank/DDBJ whole genome shotgun (WGS) entry which is preliminary data.</text>
</comment>
<proteinExistence type="inferred from homology"/>
<dbReference type="PANTHER" id="PTHR43699">
    <property type="entry name" value="3-DEHYDROQUINATE DEHYDRATASE"/>
    <property type="match status" value="1"/>
</dbReference>
<dbReference type="PANTHER" id="PTHR43699:SF1">
    <property type="entry name" value="3-DEHYDROQUINATE DEHYDRATASE"/>
    <property type="match status" value="1"/>
</dbReference>
<name>N6XCV1_9ACTO</name>
<evidence type="ECO:0000256" key="3">
    <source>
        <dbReference type="ARBA" id="ARBA00023239"/>
    </source>
</evidence>
<protein>
    <recommendedName>
        <fullName evidence="5">3-dehydroquinate dehydratase</fullName>
        <shortName evidence="5">3-dehydroquinase</shortName>
        <ecNumber evidence="5">4.2.1.10</ecNumber>
    </recommendedName>
    <alternativeName>
        <fullName evidence="5">Type I DHQase</fullName>
    </alternativeName>
    <alternativeName>
        <fullName evidence="5">Type I dehydroquinase</fullName>
        <shortName evidence="5">DHQ1</shortName>
    </alternativeName>
</protein>
<dbReference type="EMBL" id="AQHZ01000003">
    <property type="protein sequence ID" value="ENO19073.1"/>
    <property type="molecule type" value="Genomic_DNA"/>
</dbReference>
<evidence type="ECO:0000256" key="6">
    <source>
        <dbReference type="SAM" id="MobiDB-lite"/>
    </source>
</evidence>
<dbReference type="Proteomes" id="UP000013015">
    <property type="component" value="Unassembled WGS sequence"/>
</dbReference>
<dbReference type="InterPro" id="IPR050146">
    <property type="entry name" value="Type-I_3-dehydroquinase"/>
</dbReference>
<dbReference type="GO" id="GO:0008652">
    <property type="term" value="P:amino acid biosynthetic process"/>
    <property type="evidence" value="ECO:0007669"/>
    <property type="project" value="UniProtKB-KW"/>
</dbReference>
<comment type="caution">
    <text evidence="5">Lacks conserved residue(s) required for the propagation of feature annotation.</text>
</comment>
<dbReference type="GO" id="GO:0009073">
    <property type="term" value="P:aromatic amino acid family biosynthetic process"/>
    <property type="evidence" value="ECO:0007669"/>
    <property type="project" value="UniProtKB-KW"/>
</dbReference>
<evidence type="ECO:0000256" key="1">
    <source>
        <dbReference type="ARBA" id="ARBA00001864"/>
    </source>
</evidence>
<dbReference type="InterPro" id="IPR013785">
    <property type="entry name" value="Aldolase_TIM"/>
</dbReference>
<gene>
    <name evidence="5 7" type="primary">aroD</name>
    <name evidence="7" type="ORF">HMPREF9004_0217</name>
</gene>
<sequence length="366" mass="37826">MRDVDPHNPQYSAFPPGGGEHDLFPVGAGVNSVLPTEVGEGAAARAESERGTFPPGAGKNSAFPAGAAVNSVLPTGAAVNSAVHSDSEQIEVRIGRGSSPRPAVVLGGPTRIITPLMGTTPALLSAEIEAVSAQAVDLVEWRVDPLLAALEPASDRRAAIEEAWEEAVSQAPLPVLATIRTTAEGGAAELSASEYAELVALLAGLADAVDVEIARAGAHSLIIRAHEAGAAVIASFHDFNETPPDDTLAALYAQMAEAGADILKVACRVTTPEDALRVLAAQIGAHREHRRPIIGIGMGEAGAITRIAGAPLFSAATFAFVAASSAPGQFTVEETRRGLDLVEKGRTVEKRKSDEEEETVDKARGR</sequence>
<comment type="similarity">
    <text evidence="5">Belongs to the type-I 3-dehydroquinase family.</text>
</comment>
<keyword evidence="3 5" id="KW-0456">Lyase</keyword>
<accession>N6XCV1</accession>
<dbReference type="NCBIfam" id="TIGR01093">
    <property type="entry name" value="aroD"/>
    <property type="match status" value="1"/>
</dbReference>